<gene>
    <name evidence="1" type="ORF">C3928_12960</name>
</gene>
<protein>
    <submittedName>
        <fullName evidence="1">Uncharacterized protein</fullName>
    </submittedName>
</protein>
<organism evidence="1 2">
    <name type="scientific">Legionella pneumophila</name>
    <dbReference type="NCBI Taxonomy" id="446"/>
    <lineage>
        <taxon>Bacteria</taxon>
        <taxon>Pseudomonadati</taxon>
        <taxon>Pseudomonadota</taxon>
        <taxon>Gammaproteobacteria</taxon>
        <taxon>Legionellales</taxon>
        <taxon>Legionellaceae</taxon>
        <taxon>Legionella</taxon>
    </lineage>
</organism>
<name>A0A2S6EWB7_LEGPN</name>
<dbReference type="Proteomes" id="UP000239239">
    <property type="component" value="Unassembled WGS sequence"/>
</dbReference>
<proteinExistence type="predicted"/>
<accession>A0A2S6EWB7</accession>
<dbReference type="RefSeq" id="WP_027228469.1">
    <property type="nucleotide sequence ID" value="NZ_CP017601.1"/>
</dbReference>
<sequence length="113" mass="12197">MSLTLSLGQKYGSFFWGCTKFAVSPYTNTFLSIVKSKEVEEADCLSRALAASIVCGILTFVVPVLPVLCAFTFTLSSIAMLLAVASMFVTYPIAILGDALCGPELSDDYHYSF</sequence>
<comment type="caution">
    <text evidence="1">The sequence shown here is derived from an EMBL/GenBank/DDBJ whole genome shotgun (WGS) entry which is preliminary data.</text>
</comment>
<dbReference type="EMBL" id="PQWY01000017">
    <property type="protein sequence ID" value="PPK29477.1"/>
    <property type="molecule type" value="Genomic_DNA"/>
</dbReference>
<dbReference type="OrthoDB" id="5648118at2"/>
<dbReference type="AlphaFoldDB" id="A0A2S6EWB7"/>
<evidence type="ECO:0000313" key="1">
    <source>
        <dbReference type="EMBL" id="PPK29477.1"/>
    </source>
</evidence>
<evidence type="ECO:0000313" key="2">
    <source>
        <dbReference type="Proteomes" id="UP000239239"/>
    </source>
</evidence>
<reference evidence="1 2" key="1">
    <citation type="submission" date="2018-02" db="EMBL/GenBank/DDBJ databases">
        <title>Draft genome sequences of four Legionella pneumophila clinical strains isolated in Ontario.</title>
        <authorList>
            <person name="Fortuna A."/>
            <person name="Ramnarine R."/>
            <person name="Li A."/>
            <person name="Frantz C."/>
            <person name="Mallo G."/>
        </authorList>
    </citation>
    <scope>NUCLEOTIDE SEQUENCE [LARGE SCALE GENOMIC DNA]</scope>
    <source>
        <strain evidence="1 2">LG61</strain>
    </source>
</reference>